<keyword evidence="2" id="KW-1185">Reference proteome</keyword>
<dbReference type="AlphaFoldDB" id="A0AAD2K3H5"/>
<comment type="caution">
    <text evidence="1">The sequence shown here is derived from an EMBL/GenBank/DDBJ whole genome shotgun (WGS) entry which is preliminary data.</text>
</comment>
<name>A0AAD2K3H5_9AGAR</name>
<protein>
    <submittedName>
        <fullName evidence="1">Uncharacterized protein</fullName>
    </submittedName>
</protein>
<dbReference type="Pfam" id="PF14223">
    <property type="entry name" value="Retrotran_gag_2"/>
    <property type="match status" value="1"/>
</dbReference>
<proteinExistence type="predicted"/>
<reference evidence="1" key="1">
    <citation type="submission" date="2023-11" db="EMBL/GenBank/DDBJ databases">
        <authorList>
            <person name="De Vega J J."/>
            <person name="De Vega J J."/>
        </authorList>
    </citation>
    <scope>NUCLEOTIDE SEQUENCE</scope>
</reference>
<evidence type="ECO:0000313" key="1">
    <source>
        <dbReference type="EMBL" id="CAK5276895.1"/>
    </source>
</evidence>
<sequence length="258" mass="28533">MATNLPATPILPDDQKLSTDGSNWSNFKDGMFNMARGRGLEGYLTGAIAVPASFVPTSLGYTLLNSSFPSPDEWALRDGWVATMLYQNVKDPRSHDISGSDTAHQMWTSLIGKFNRSTDLLIGIRMERLRDLQLKDTRYLPGHINELIKLRADVHGIGRHVTDQQMCTIILNSLPKEEFGASLIVLQTFNQVQSLIAHLRDWWEMVWMKKISEEVAQGLTKALTVNATTNTGGATRIPCSACGGAHHQRTPDATAIIT</sequence>
<dbReference type="EMBL" id="CAVNYO010000414">
    <property type="protein sequence ID" value="CAK5276895.1"/>
    <property type="molecule type" value="Genomic_DNA"/>
</dbReference>
<dbReference type="Proteomes" id="UP001295794">
    <property type="component" value="Unassembled WGS sequence"/>
</dbReference>
<gene>
    <name evidence="1" type="ORF">MYCIT1_LOCUS25535</name>
</gene>
<accession>A0AAD2K3H5</accession>
<organism evidence="1 2">
    <name type="scientific">Mycena citricolor</name>
    <dbReference type="NCBI Taxonomy" id="2018698"/>
    <lineage>
        <taxon>Eukaryota</taxon>
        <taxon>Fungi</taxon>
        <taxon>Dikarya</taxon>
        <taxon>Basidiomycota</taxon>
        <taxon>Agaricomycotina</taxon>
        <taxon>Agaricomycetes</taxon>
        <taxon>Agaricomycetidae</taxon>
        <taxon>Agaricales</taxon>
        <taxon>Marasmiineae</taxon>
        <taxon>Mycenaceae</taxon>
        <taxon>Mycena</taxon>
    </lineage>
</organism>
<evidence type="ECO:0000313" key="2">
    <source>
        <dbReference type="Proteomes" id="UP001295794"/>
    </source>
</evidence>